<comment type="similarity">
    <text evidence="2">Belongs to the NPR1-interactor family.</text>
</comment>
<dbReference type="Proteomes" id="UP001237642">
    <property type="component" value="Unassembled WGS sequence"/>
</dbReference>
<comment type="caution">
    <text evidence="5">The sequence shown here is derived from an EMBL/GenBank/DDBJ whole genome shotgun (WGS) entry which is preliminary data.</text>
</comment>
<evidence type="ECO:0000256" key="1">
    <source>
        <dbReference type="ARBA" id="ARBA00004123"/>
    </source>
</evidence>
<organism evidence="5 6">
    <name type="scientific">Heracleum sosnowskyi</name>
    <dbReference type="NCBI Taxonomy" id="360622"/>
    <lineage>
        <taxon>Eukaryota</taxon>
        <taxon>Viridiplantae</taxon>
        <taxon>Streptophyta</taxon>
        <taxon>Embryophyta</taxon>
        <taxon>Tracheophyta</taxon>
        <taxon>Spermatophyta</taxon>
        <taxon>Magnoliopsida</taxon>
        <taxon>eudicotyledons</taxon>
        <taxon>Gunneridae</taxon>
        <taxon>Pentapetalae</taxon>
        <taxon>asterids</taxon>
        <taxon>campanulids</taxon>
        <taxon>Apiales</taxon>
        <taxon>Apiaceae</taxon>
        <taxon>Apioideae</taxon>
        <taxon>apioid superclade</taxon>
        <taxon>Tordylieae</taxon>
        <taxon>Tordyliinae</taxon>
        <taxon>Heracleum</taxon>
    </lineage>
</organism>
<accession>A0AAD8LXR4</accession>
<protein>
    <recommendedName>
        <fullName evidence="7">NIM1-interacting protein</fullName>
    </recommendedName>
</protein>
<dbReference type="PANTHER" id="PTHR33669">
    <property type="entry name" value="PROTEIN NEGATIVE REGULATOR OF RESISTANCE"/>
    <property type="match status" value="1"/>
</dbReference>
<dbReference type="EMBL" id="JAUIZM010000011">
    <property type="protein sequence ID" value="KAK1354375.1"/>
    <property type="molecule type" value="Genomic_DNA"/>
</dbReference>
<dbReference type="InterPro" id="IPR031425">
    <property type="entry name" value="NPR1/NH1-interacting"/>
</dbReference>
<keyword evidence="6" id="KW-1185">Reference proteome</keyword>
<keyword evidence="3" id="KW-0539">Nucleus</keyword>
<evidence type="ECO:0000313" key="6">
    <source>
        <dbReference type="Proteomes" id="UP001237642"/>
    </source>
</evidence>
<evidence type="ECO:0000313" key="5">
    <source>
        <dbReference type="EMBL" id="KAK1354375.1"/>
    </source>
</evidence>
<comment type="subcellular location">
    <subcellularLocation>
        <location evidence="1">Nucleus</location>
    </subcellularLocation>
</comment>
<dbReference type="Pfam" id="PF15699">
    <property type="entry name" value="NPR1_interact"/>
    <property type="match status" value="1"/>
</dbReference>
<reference evidence="5" key="2">
    <citation type="submission" date="2023-05" db="EMBL/GenBank/DDBJ databases">
        <authorList>
            <person name="Schelkunov M.I."/>
        </authorList>
    </citation>
    <scope>NUCLEOTIDE SEQUENCE</scope>
    <source>
        <strain evidence="5">Hsosn_3</strain>
        <tissue evidence="5">Leaf</tissue>
    </source>
</reference>
<dbReference type="PANTHER" id="PTHR33669:SF1">
    <property type="entry name" value="PROTEIN NIM1-INTERACTING 1"/>
    <property type="match status" value="1"/>
</dbReference>
<gene>
    <name evidence="5" type="ORF">POM88_047631</name>
</gene>
<evidence type="ECO:0000256" key="2">
    <source>
        <dbReference type="ARBA" id="ARBA00009937"/>
    </source>
</evidence>
<dbReference type="GO" id="GO:0005634">
    <property type="term" value="C:nucleus"/>
    <property type="evidence" value="ECO:0007669"/>
    <property type="project" value="UniProtKB-SubCell"/>
</dbReference>
<evidence type="ECO:0000256" key="3">
    <source>
        <dbReference type="ARBA" id="ARBA00023242"/>
    </source>
</evidence>
<dbReference type="GO" id="GO:0010112">
    <property type="term" value="P:regulation of systemic acquired resistance"/>
    <property type="evidence" value="ECO:0007669"/>
    <property type="project" value="InterPro"/>
</dbReference>
<evidence type="ECO:0008006" key="7">
    <source>
        <dbReference type="Google" id="ProtNLM"/>
    </source>
</evidence>
<feature type="region of interest" description="Disordered" evidence="4">
    <location>
        <begin position="91"/>
        <end position="126"/>
    </location>
</feature>
<evidence type="ECO:0000256" key="4">
    <source>
        <dbReference type="SAM" id="MobiDB-lite"/>
    </source>
</evidence>
<name>A0AAD8LXR4_9APIA</name>
<dbReference type="AlphaFoldDB" id="A0AAD8LXR4"/>
<reference evidence="5" key="1">
    <citation type="submission" date="2023-02" db="EMBL/GenBank/DDBJ databases">
        <title>Genome of toxic invasive species Heracleum sosnowskyi carries increased number of genes despite the absence of recent whole-genome duplications.</title>
        <authorList>
            <person name="Schelkunov M."/>
            <person name="Shtratnikova V."/>
            <person name="Makarenko M."/>
            <person name="Klepikova A."/>
            <person name="Omelchenko D."/>
            <person name="Novikova G."/>
            <person name="Obukhova E."/>
            <person name="Bogdanov V."/>
            <person name="Penin A."/>
            <person name="Logacheva M."/>
        </authorList>
    </citation>
    <scope>NUCLEOTIDE SEQUENCE</scope>
    <source>
        <strain evidence="5">Hsosn_3</strain>
        <tissue evidence="5">Leaf</tissue>
    </source>
</reference>
<proteinExistence type="inferred from homology"/>
<sequence length="126" mass="14952">MEEQKKYSGVFESKVDKIEDDEEEEEEVDKFISLIKKFREARNRRINELNELTATTTDDMRKRRKIWNRNQEFSGWIPTFEMQDFNVSQVSASNCKSKSNHRNDKEEGRKEENDGEGSELDLKLAL</sequence>
<feature type="compositionally biased region" description="Basic and acidic residues" evidence="4">
    <location>
        <begin position="101"/>
        <end position="112"/>
    </location>
</feature>